<dbReference type="Proteomes" id="UP001055437">
    <property type="component" value="Chromosome"/>
</dbReference>
<dbReference type="KEGG" id="csep:CP523_13570"/>
<sequence length="144" mass="16818">MKVGIDINNRKILLTVVEKMKERGHWVVDLSNEERGNKGQIVFRKTLLANVTKVDFYMGIEFVDNISKYELFYDENFLSEVCCNELKKVITRLNKELNCIGGSNLYLVKNTNSPAVYMKIPMEDRDIIEDYCLDEIIEILLKMQ</sequence>
<proteinExistence type="predicted"/>
<organism evidence="1 3">
    <name type="scientific">Clostridium septicum</name>
    <dbReference type="NCBI Taxonomy" id="1504"/>
    <lineage>
        <taxon>Bacteria</taxon>
        <taxon>Bacillati</taxon>
        <taxon>Bacillota</taxon>
        <taxon>Clostridia</taxon>
        <taxon>Eubacteriales</taxon>
        <taxon>Clostridiaceae</taxon>
        <taxon>Clostridium</taxon>
    </lineage>
</organism>
<protein>
    <submittedName>
        <fullName evidence="2">N-acetylmuramoyl-L-alanine amidase</fullName>
    </submittedName>
</protein>
<evidence type="ECO:0000313" key="4">
    <source>
        <dbReference type="Proteomes" id="UP001055437"/>
    </source>
</evidence>
<keyword evidence="4" id="KW-1185">Reference proteome</keyword>
<reference evidence="1 3" key="1">
    <citation type="submission" date="2017-09" db="EMBL/GenBank/DDBJ databases">
        <authorList>
            <person name="Thomas P."/>
            <person name="Seyboldt C."/>
        </authorList>
    </citation>
    <scope>NUCLEOTIDE SEQUENCE [LARGE SCALE GENOMIC DNA]</scope>
    <source>
        <strain evidence="1 3">DSM 7534</strain>
    </source>
</reference>
<dbReference type="EMBL" id="CP023671">
    <property type="protein sequence ID" value="AYE35374.1"/>
    <property type="molecule type" value="Genomic_DNA"/>
</dbReference>
<accession>A0A9N7JNF0</accession>
<evidence type="ECO:0000313" key="2">
    <source>
        <dbReference type="EMBL" id="USS01970.1"/>
    </source>
</evidence>
<dbReference type="EMBL" id="CP099799">
    <property type="protein sequence ID" value="USS01970.1"/>
    <property type="molecule type" value="Genomic_DNA"/>
</dbReference>
<gene>
    <name evidence="1" type="ORF">CP523_13570</name>
    <name evidence="2" type="ORF">NH397_05965</name>
</gene>
<dbReference type="RefSeq" id="WP_066679036.1">
    <property type="nucleotide sequence ID" value="NZ_CABMIZ010000061.1"/>
</dbReference>
<evidence type="ECO:0000313" key="1">
    <source>
        <dbReference type="EMBL" id="AYE35374.1"/>
    </source>
</evidence>
<dbReference type="AlphaFoldDB" id="A0A9N7JNF0"/>
<dbReference type="GeneID" id="303561715"/>
<reference evidence="2" key="2">
    <citation type="submission" date="2022-06" db="EMBL/GenBank/DDBJ databases">
        <authorList>
            <person name="Holder M.E."/>
            <person name="Ajami N.J."/>
            <person name="Petrosino J.F."/>
        </authorList>
    </citation>
    <scope>NUCLEOTIDE SEQUENCE</scope>
    <source>
        <strain evidence="2">RMA 8861</strain>
    </source>
</reference>
<dbReference type="OrthoDB" id="1929132at2"/>
<name>A0A9N7JNF0_CLOSE</name>
<dbReference type="Proteomes" id="UP000280586">
    <property type="component" value="Chromosome"/>
</dbReference>
<evidence type="ECO:0000313" key="3">
    <source>
        <dbReference type="Proteomes" id="UP000280586"/>
    </source>
</evidence>